<evidence type="ECO:0000313" key="3">
    <source>
        <dbReference type="Proteomes" id="UP000191112"/>
    </source>
</evidence>
<keyword evidence="3" id="KW-1185">Reference proteome</keyword>
<proteinExistence type="predicted"/>
<dbReference type="Proteomes" id="UP000191112">
    <property type="component" value="Unassembled WGS sequence"/>
</dbReference>
<accession>A0A1T5G298</accession>
<evidence type="ECO:0000313" key="2">
    <source>
        <dbReference type="EMBL" id="SKC02605.1"/>
    </source>
</evidence>
<reference evidence="2 3" key="1">
    <citation type="submission" date="2017-02" db="EMBL/GenBank/DDBJ databases">
        <authorList>
            <person name="Peterson S.W."/>
        </authorList>
    </citation>
    <scope>NUCLEOTIDE SEQUENCE [LARGE SCALE GENOMIC DNA]</scope>
    <source>
        <strain evidence="2 3">DSM 22323</strain>
    </source>
</reference>
<gene>
    <name evidence="2" type="ORF">SAMN05660477_02520</name>
</gene>
<sequence>MFRKLLFFVSLFCLGSMVFPMQVIELSIADDTCCEMTTNADDCCTKHSEEKDACHTDSKSDNSKDSCQDHCQQCHTCHSCYMPLFLTDFNAKNSLANVFNTQKTFGYSFNFINNNFFNIWQPPKIA</sequence>
<evidence type="ECO:0000256" key="1">
    <source>
        <dbReference type="SAM" id="SignalP"/>
    </source>
</evidence>
<dbReference type="OrthoDB" id="1449897at2"/>
<dbReference type="EMBL" id="FUYZ01000009">
    <property type="protein sequence ID" value="SKC02605.1"/>
    <property type="molecule type" value="Genomic_DNA"/>
</dbReference>
<dbReference type="STRING" id="619805.SAMN05660477_02520"/>
<organism evidence="2 3">
    <name type="scientific">Soonwooa buanensis</name>
    <dbReference type="NCBI Taxonomy" id="619805"/>
    <lineage>
        <taxon>Bacteria</taxon>
        <taxon>Pseudomonadati</taxon>
        <taxon>Bacteroidota</taxon>
        <taxon>Flavobacteriia</taxon>
        <taxon>Flavobacteriales</taxon>
        <taxon>Weeksellaceae</taxon>
        <taxon>Chryseobacterium group</taxon>
        <taxon>Soonwooa</taxon>
    </lineage>
</organism>
<protein>
    <submittedName>
        <fullName evidence="2">Uncharacterized protein</fullName>
    </submittedName>
</protein>
<dbReference type="AlphaFoldDB" id="A0A1T5G298"/>
<feature type="signal peptide" evidence="1">
    <location>
        <begin position="1"/>
        <end position="23"/>
    </location>
</feature>
<name>A0A1T5G298_9FLAO</name>
<keyword evidence="1" id="KW-0732">Signal</keyword>
<dbReference type="RefSeq" id="WP_144038377.1">
    <property type="nucleotide sequence ID" value="NZ_FUYZ01000009.1"/>
</dbReference>
<feature type="chain" id="PRO_5012414101" evidence="1">
    <location>
        <begin position="24"/>
        <end position="126"/>
    </location>
</feature>